<dbReference type="FunFam" id="3.40.605.10:FF:000007">
    <property type="entry name" value="NAD/NADP-dependent betaine aldehyde dehydrogenase"/>
    <property type="match status" value="1"/>
</dbReference>
<dbReference type="InterPro" id="IPR015590">
    <property type="entry name" value="Aldehyde_DH_dom"/>
</dbReference>
<feature type="domain" description="Aldehyde dehydrogenase" evidence="3">
    <location>
        <begin position="16"/>
        <end position="468"/>
    </location>
</feature>
<dbReference type="Gene3D" id="3.40.309.10">
    <property type="entry name" value="Aldehyde Dehydrogenase, Chain A, domain 2"/>
    <property type="match status" value="1"/>
</dbReference>
<dbReference type="Gene3D" id="3.40.605.10">
    <property type="entry name" value="Aldehyde Dehydrogenase, Chain A, domain 1"/>
    <property type="match status" value="1"/>
</dbReference>
<evidence type="ECO:0000313" key="4">
    <source>
        <dbReference type="EMBL" id="HEF65500.1"/>
    </source>
</evidence>
<dbReference type="InterPro" id="IPR016161">
    <property type="entry name" value="Ald_DH/histidinol_DH"/>
</dbReference>
<comment type="caution">
    <text evidence="4">The sequence shown here is derived from an EMBL/GenBank/DDBJ whole genome shotgun (WGS) entry which is preliminary data.</text>
</comment>
<protein>
    <submittedName>
        <fullName evidence="4">Aldehyde dehydrogenase family protein</fullName>
    </submittedName>
</protein>
<dbReference type="AlphaFoldDB" id="A0A7C1X120"/>
<dbReference type="InterPro" id="IPR016163">
    <property type="entry name" value="Ald_DH_C"/>
</dbReference>
<dbReference type="EMBL" id="DSJL01000011">
    <property type="protein sequence ID" value="HEF65500.1"/>
    <property type="molecule type" value="Genomic_DNA"/>
</dbReference>
<comment type="similarity">
    <text evidence="1">Belongs to the aldehyde dehydrogenase family.</text>
</comment>
<accession>A0A7C1X120</accession>
<dbReference type="GO" id="GO:0008911">
    <property type="term" value="F:lactaldehyde dehydrogenase (NAD+) activity"/>
    <property type="evidence" value="ECO:0007669"/>
    <property type="project" value="TreeGrafter"/>
</dbReference>
<dbReference type="InterPro" id="IPR051020">
    <property type="entry name" value="ALDH-related_metabolic_enz"/>
</dbReference>
<keyword evidence="2" id="KW-0560">Oxidoreductase</keyword>
<reference evidence="4" key="1">
    <citation type="journal article" date="2020" name="mSystems">
        <title>Genome- and Community-Level Interaction Insights into Carbon Utilization and Element Cycling Functions of Hydrothermarchaeota in Hydrothermal Sediment.</title>
        <authorList>
            <person name="Zhou Z."/>
            <person name="Liu Y."/>
            <person name="Xu W."/>
            <person name="Pan J."/>
            <person name="Luo Z.H."/>
            <person name="Li M."/>
        </authorList>
    </citation>
    <scope>NUCLEOTIDE SEQUENCE [LARGE SCALE GENOMIC DNA]</scope>
    <source>
        <strain evidence="4">SpSt-222</strain>
    </source>
</reference>
<sequence length="478" mass="53008">MAREYPFYCAGEWRTSPNRLEIRNPYNDELVGVTYTATNQDFEDAVTAAQRAFEVTRRLQSYERAEILLRLADGLRRRQEEFARLIAQEAGKPIRDARVEVQRGIFTLTTAAEEAKRIGGEVIPLDLMAYSQGRFGFTRRFPIGPIAGISPFNFPLNLALHKIAPALASGNTIVLKPPSRDPLTMLTFAELLDEAGVPKGAVSIMPMDRVVGDRLVTDERFKLLTFTGSPDVGWDLKARAGKKKVVLELGGNAGVIVDRTANLDVAIPRIRVGAFAYAGQVCISVQRVFVHRSRWDEFVERFVEEVKKIKMGDPLDETTDLGPMIDEKAARRTQDWVDSAVAEGAKVLVGGKAEGRFFQPTVLVDAPPWHPVCSREAFAPLVVLFPFDDFEQALAAVNDSVYGLQAGVFTGSLEHALRAFEVLEVGGVIINDIPTFRIDHMPYGGVKDSGLSREGLRYAIEDMTELRLVVFNRVPEPS</sequence>
<evidence type="ECO:0000256" key="2">
    <source>
        <dbReference type="ARBA" id="ARBA00023002"/>
    </source>
</evidence>
<evidence type="ECO:0000259" key="3">
    <source>
        <dbReference type="Pfam" id="PF00171"/>
    </source>
</evidence>
<dbReference type="PANTHER" id="PTHR42991:SF1">
    <property type="entry name" value="ALDEHYDE DEHYDROGENASE"/>
    <property type="match status" value="1"/>
</dbReference>
<dbReference type="PANTHER" id="PTHR42991">
    <property type="entry name" value="ALDEHYDE DEHYDROGENASE"/>
    <property type="match status" value="1"/>
</dbReference>
<dbReference type="SUPFAM" id="SSF53720">
    <property type="entry name" value="ALDH-like"/>
    <property type="match status" value="1"/>
</dbReference>
<gene>
    <name evidence="4" type="ORF">ENP47_07885</name>
</gene>
<dbReference type="CDD" id="cd07147">
    <property type="entry name" value="ALDH_F21_RNP123"/>
    <property type="match status" value="1"/>
</dbReference>
<proteinExistence type="inferred from homology"/>
<dbReference type="Pfam" id="PF00171">
    <property type="entry name" value="Aldedh"/>
    <property type="match status" value="1"/>
</dbReference>
<name>A0A7C1X120_THERO</name>
<evidence type="ECO:0000256" key="1">
    <source>
        <dbReference type="ARBA" id="ARBA00009986"/>
    </source>
</evidence>
<organism evidence="4">
    <name type="scientific">Thermomicrobium roseum</name>
    <dbReference type="NCBI Taxonomy" id="500"/>
    <lineage>
        <taxon>Bacteria</taxon>
        <taxon>Pseudomonadati</taxon>
        <taxon>Thermomicrobiota</taxon>
        <taxon>Thermomicrobia</taxon>
        <taxon>Thermomicrobiales</taxon>
        <taxon>Thermomicrobiaceae</taxon>
        <taxon>Thermomicrobium</taxon>
    </lineage>
</organism>
<dbReference type="InterPro" id="IPR016162">
    <property type="entry name" value="Ald_DH_N"/>
</dbReference>